<dbReference type="EMBL" id="OU015567">
    <property type="protein sequence ID" value="CAG5110565.1"/>
    <property type="molecule type" value="Genomic_DNA"/>
</dbReference>
<sequence length="284" mass="33093">MQAALNKMQSDYLDHKEQLKQDEQNLRDTIEIYKERMEEFLELARVNNTVPDSESKDLITSILEKALGSIDDCMTLAEKSIGKNAIIDQHQKCCLKMMRHFQKLYTDTKKDHAAAIKELKEVISKLDKHVKTLEKAALKCETDLIKKLEEESEVNTFMRKKLIDVTAQLSVKNETIKEERNRYKKARENVEDQKKLLKDKILELKLFALLGARESTKKKLQACESEISLMEQLEKEKKTNASLRQELEEMKAKYANEKDRNSVEPTKEEGIELQKWMKNMNIAA</sequence>
<feature type="coiled-coil region" evidence="1">
    <location>
        <begin position="5"/>
        <end position="43"/>
    </location>
</feature>
<evidence type="ECO:0000313" key="2">
    <source>
        <dbReference type="EMBL" id="CAG5110565.1"/>
    </source>
</evidence>
<evidence type="ECO:0000256" key="1">
    <source>
        <dbReference type="SAM" id="Coils"/>
    </source>
</evidence>
<organism evidence="2 3">
    <name type="scientific">Oikopleura dioica</name>
    <name type="common">Tunicate</name>
    <dbReference type="NCBI Taxonomy" id="34765"/>
    <lineage>
        <taxon>Eukaryota</taxon>
        <taxon>Metazoa</taxon>
        <taxon>Chordata</taxon>
        <taxon>Tunicata</taxon>
        <taxon>Appendicularia</taxon>
        <taxon>Copelata</taxon>
        <taxon>Oikopleuridae</taxon>
        <taxon>Oikopleura</taxon>
    </lineage>
</organism>
<proteinExistence type="predicted"/>
<reference evidence="2 3" key="1">
    <citation type="submission" date="2021-04" db="EMBL/GenBank/DDBJ databases">
        <authorList>
            <person name="Bliznina A."/>
        </authorList>
    </citation>
    <scope>NUCLEOTIDE SEQUENCE [LARGE SCALE GENOMIC DNA]</scope>
</reference>
<feature type="coiled-coil region" evidence="1">
    <location>
        <begin position="169"/>
        <end position="264"/>
    </location>
</feature>
<protein>
    <submittedName>
        <fullName evidence="2">Oidioi.mRNA.OKI2018_I69.chr2.g4951.t1.cds</fullName>
    </submittedName>
</protein>
<name>A0ABN7T5G6_OIKDI</name>
<gene>
    <name evidence="2" type="ORF">OKIOD_LOCUS13716</name>
</gene>
<keyword evidence="1" id="KW-0175">Coiled coil</keyword>
<accession>A0ABN7T5G6</accession>
<dbReference type="Proteomes" id="UP001158576">
    <property type="component" value="Chromosome 2"/>
</dbReference>
<evidence type="ECO:0000313" key="3">
    <source>
        <dbReference type="Proteomes" id="UP001158576"/>
    </source>
</evidence>
<keyword evidence="3" id="KW-1185">Reference proteome</keyword>